<evidence type="ECO:0000256" key="1">
    <source>
        <dbReference type="ARBA" id="ARBA00009865"/>
    </source>
</evidence>
<dbReference type="InterPro" id="IPR006710">
    <property type="entry name" value="Glyco_hydro_43"/>
</dbReference>
<dbReference type="Pfam" id="PF17851">
    <property type="entry name" value="GH43_C2"/>
    <property type="match status" value="1"/>
</dbReference>
<dbReference type="Gene3D" id="2.60.120.200">
    <property type="match status" value="1"/>
</dbReference>
<feature type="domain" description="Beta-xylosidase C-terminal Concanavalin A-like" evidence="6">
    <location>
        <begin position="326"/>
        <end position="513"/>
    </location>
</feature>
<dbReference type="AlphaFoldDB" id="A0AAE8SUX3"/>
<evidence type="ECO:0000256" key="4">
    <source>
        <dbReference type="RuleBase" id="RU361187"/>
    </source>
</evidence>
<evidence type="ECO:0000313" key="7">
    <source>
        <dbReference type="EMBL" id="SPO01754.1"/>
    </source>
</evidence>
<keyword evidence="5" id="KW-0732">Signal</keyword>
<proteinExistence type="inferred from homology"/>
<dbReference type="GO" id="GO:0004553">
    <property type="term" value="F:hydrolase activity, hydrolyzing O-glycosyl compounds"/>
    <property type="evidence" value="ECO:0007669"/>
    <property type="project" value="InterPro"/>
</dbReference>
<comment type="caution">
    <text evidence="7">The sequence shown here is derived from an EMBL/GenBank/DDBJ whole genome shotgun (WGS) entry which is preliminary data.</text>
</comment>
<dbReference type="SUPFAM" id="SSF49899">
    <property type="entry name" value="Concanavalin A-like lectins/glucanases"/>
    <property type="match status" value="1"/>
</dbReference>
<name>A0AAE8SUX3_9PEZI</name>
<feature type="chain" id="PRO_5042224873" evidence="5">
    <location>
        <begin position="25"/>
        <end position="524"/>
    </location>
</feature>
<dbReference type="InterPro" id="IPR023296">
    <property type="entry name" value="Glyco_hydro_beta-prop_sf"/>
</dbReference>
<dbReference type="Pfam" id="PF04616">
    <property type="entry name" value="Glyco_hydro_43"/>
    <property type="match status" value="1"/>
</dbReference>
<dbReference type="Proteomes" id="UP001187682">
    <property type="component" value="Unassembled WGS sequence"/>
</dbReference>
<reference evidence="7" key="1">
    <citation type="submission" date="2018-03" db="EMBL/GenBank/DDBJ databases">
        <authorList>
            <person name="Guldener U."/>
        </authorList>
    </citation>
    <scope>NUCLEOTIDE SEQUENCE</scope>
</reference>
<dbReference type="PANTHER" id="PTHR42812:SF15">
    <property type="entry name" value="HYDROLASE, PUTATIVE (AFU_ORTHOLOGUE AFUA_2G00930)-RELATED"/>
    <property type="match status" value="1"/>
</dbReference>
<accession>A0AAE8SUX3</accession>
<keyword evidence="3 4" id="KW-0326">Glycosidase</keyword>
<dbReference type="PANTHER" id="PTHR42812">
    <property type="entry name" value="BETA-XYLOSIDASE"/>
    <property type="match status" value="1"/>
</dbReference>
<evidence type="ECO:0000313" key="8">
    <source>
        <dbReference type="Proteomes" id="UP001187682"/>
    </source>
</evidence>
<dbReference type="InterPro" id="IPR041542">
    <property type="entry name" value="GH43_C2"/>
</dbReference>
<evidence type="ECO:0000256" key="5">
    <source>
        <dbReference type="SAM" id="SignalP"/>
    </source>
</evidence>
<gene>
    <name evidence="7" type="ORF">DNG_04427</name>
</gene>
<keyword evidence="8" id="KW-1185">Reference proteome</keyword>
<protein>
    <submittedName>
        <fullName evidence="7">Related to xylosidase/glycosyl hydrolase</fullName>
    </submittedName>
</protein>
<dbReference type="InterPro" id="IPR013320">
    <property type="entry name" value="ConA-like_dom_sf"/>
</dbReference>
<comment type="similarity">
    <text evidence="1 4">Belongs to the glycosyl hydrolase 43 family.</text>
</comment>
<evidence type="ECO:0000259" key="6">
    <source>
        <dbReference type="Pfam" id="PF17851"/>
    </source>
</evidence>
<dbReference type="CDD" id="cd09001">
    <property type="entry name" value="GH43_FsAxh1-like"/>
    <property type="match status" value="1"/>
</dbReference>
<evidence type="ECO:0000256" key="2">
    <source>
        <dbReference type="ARBA" id="ARBA00022801"/>
    </source>
</evidence>
<evidence type="ECO:0000256" key="3">
    <source>
        <dbReference type="ARBA" id="ARBA00023295"/>
    </source>
</evidence>
<keyword evidence="2 4" id="KW-0378">Hydrolase</keyword>
<sequence>MKSGILLGWILPAILALVQRQGAAQTFNNPVVYEDFADNDVSLGPDGAYYFSASNMHFSPGAPILRSYDLVNWEMIGHSVPSLDFGEKYNLTNGRSYRGGTWASTMRYRASNKLWYWVGCVDFWYTYIYTAESPEGPWTRGAVLPGGTCYYDCGLLIDEDDSMYVVYGATDVKMAQLSDDGLSERRSEALFSASDIGLDGIEGNRLYKRDGFYYILNDHPGTSTYIWKSESPWGPYESKPLVENVASPIAGGGSPHQGSLIEATTGDWYYMSFTWAYPAGRIPVLAPITWGEDGYPIFVSDEAGGWGVTYPMPHEAHPLGEWTGTDTFEGTKLGVDWEWNHNPDESKYSVKDGLTLFTATVTEDLYAARNTLTHRTHGEFANGTIEVDFTDMADGDYFGIAAFRDRTAFIGVFRDGDAYFMRTVHGLTQDEETWETVDVGTVVEEAEILDKKIWLRASLDVRASGSKEATFHYSLDGERFRQFGTEPYIMGTNWAIFMGYRFGIFNFATKELGGSVRVVAFTSS</sequence>
<feature type="signal peptide" evidence="5">
    <location>
        <begin position="1"/>
        <end position="24"/>
    </location>
</feature>
<dbReference type="InterPro" id="IPR051795">
    <property type="entry name" value="Glycosyl_Hydrlase_43"/>
</dbReference>
<dbReference type="Gene3D" id="2.115.10.20">
    <property type="entry name" value="Glycosyl hydrolase domain, family 43"/>
    <property type="match status" value="1"/>
</dbReference>
<organism evidence="7 8">
    <name type="scientific">Cephalotrichum gorgonifer</name>
    <dbReference type="NCBI Taxonomy" id="2041049"/>
    <lineage>
        <taxon>Eukaryota</taxon>
        <taxon>Fungi</taxon>
        <taxon>Dikarya</taxon>
        <taxon>Ascomycota</taxon>
        <taxon>Pezizomycotina</taxon>
        <taxon>Sordariomycetes</taxon>
        <taxon>Hypocreomycetidae</taxon>
        <taxon>Microascales</taxon>
        <taxon>Microascaceae</taxon>
        <taxon>Cephalotrichum</taxon>
    </lineage>
</organism>
<dbReference type="GO" id="GO:0005975">
    <property type="term" value="P:carbohydrate metabolic process"/>
    <property type="evidence" value="ECO:0007669"/>
    <property type="project" value="InterPro"/>
</dbReference>
<dbReference type="SUPFAM" id="SSF75005">
    <property type="entry name" value="Arabinanase/levansucrase/invertase"/>
    <property type="match status" value="1"/>
</dbReference>
<dbReference type="EMBL" id="ONZQ02000005">
    <property type="protein sequence ID" value="SPO01754.1"/>
    <property type="molecule type" value="Genomic_DNA"/>
</dbReference>